<name>A0A3N0YK74_ANAGA</name>
<dbReference type="AlphaFoldDB" id="A0A3N0YK74"/>
<keyword evidence="3" id="KW-1185">Reference proteome</keyword>
<evidence type="ECO:0000256" key="1">
    <source>
        <dbReference type="SAM" id="MobiDB-lite"/>
    </source>
</evidence>
<reference evidence="2 3" key="1">
    <citation type="submission" date="2018-10" db="EMBL/GenBank/DDBJ databases">
        <title>Genome assembly for a Yunnan-Guizhou Plateau 3E fish, Anabarilius grahami (Regan), and its evolutionary and genetic applications.</title>
        <authorList>
            <person name="Jiang W."/>
        </authorList>
    </citation>
    <scope>NUCLEOTIDE SEQUENCE [LARGE SCALE GENOMIC DNA]</scope>
    <source>
        <strain evidence="2">AG-KIZ</strain>
        <tissue evidence="2">Muscle</tissue>
    </source>
</reference>
<protein>
    <submittedName>
        <fullName evidence="2">Uncharacterized protein</fullName>
    </submittedName>
</protein>
<feature type="compositionally biased region" description="Polar residues" evidence="1">
    <location>
        <begin position="253"/>
        <end position="262"/>
    </location>
</feature>
<feature type="compositionally biased region" description="Basic and acidic residues" evidence="1">
    <location>
        <begin position="110"/>
        <end position="120"/>
    </location>
</feature>
<evidence type="ECO:0000313" key="3">
    <source>
        <dbReference type="Proteomes" id="UP000281406"/>
    </source>
</evidence>
<sequence length="282" mass="31373">MIQKQLLNSQQPADVYDHVKPDKLWPQVEVFLSVCSGQVEWRGECGSSRAVRLAGNKFDKSKPKTQQEKEKLFVPAAAENTHFFLRSVPVTSALTCDLWVNNSEASPLHMTDERSADHRCATPSPSTDLTETGGAPELEEKQGSVALSPVQVRQGCSDRFMMDMMCCLSLCDSLRRRAELNMSGSLTQPTGEKDTLYPPRTYCVCECVFAGKPLRNSEIHMYWIQTSVNDKEQTQRNSHSSAAASGYNRGNAGKQSRPTAAFTNPLRMRAQTYGSLSTPWNN</sequence>
<feature type="region of interest" description="Disordered" evidence="1">
    <location>
        <begin position="110"/>
        <end position="135"/>
    </location>
</feature>
<proteinExistence type="predicted"/>
<feature type="region of interest" description="Disordered" evidence="1">
    <location>
        <begin position="230"/>
        <end position="265"/>
    </location>
</feature>
<accession>A0A3N0YK74</accession>
<gene>
    <name evidence="2" type="ORF">DPX16_12558</name>
</gene>
<comment type="caution">
    <text evidence="2">The sequence shown here is derived from an EMBL/GenBank/DDBJ whole genome shotgun (WGS) entry which is preliminary data.</text>
</comment>
<dbReference type="EMBL" id="RJVU01037189">
    <property type="protein sequence ID" value="ROL46665.1"/>
    <property type="molecule type" value="Genomic_DNA"/>
</dbReference>
<evidence type="ECO:0000313" key="2">
    <source>
        <dbReference type="EMBL" id="ROL46665.1"/>
    </source>
</evidence>
<dbReference type="Proteomes" id="UP000281406">
    <property type="component" value="Unassembled WGS sequence"/>
</dbReference>
<organism evidence="2 3">
    <name type="scientific">Anabarilius grahami</name>
    <name type="common">Kanglang fish</name>
    <name type="synonym">Barilius grahami</name>
    <dbReference type="NCBI Taxonomy" id="495550"/>
    <lineage>
        <taxon>Eukaryota</taxon>
        <taxon>Metazoa</taxon>
        <taxon>Chordata</taxon>
        <taxon>Craniata</taxon>
        <taxon>Vertebrata</taxon>
        <taxon>Euteleostomi</taxon>
        <taxon>Actinopterygii</taxon>
        <taxon>Neopterygii</taxon>
        <taxon>Teleostei</taxon>
        <taxon>Ostariophysi</taxon>
        <taxon>Cypriniformes</taxon>
        <taxon>Xenocyprididae</taxon>
        <taxon>Xenocypridinae</taxon>
        <taxon>Xenocypridinae incertae sedis</taxon>
        <taxon>Anabarilius</taxon>
    </lineage>
</organism>